<keyword evidence="2" id="KW-1185">Reference proteome</keyword>
<evidence type="ECO:0000313" key="2">
    <source>
        <dbReference type="Proteomes" id="UP000018721"/>
    </source>
</evidence>
<dbReference type="Proteomes" id="UP000018721">
    <property type="component" value="Unassembled WGS sequence"/>
</dbReference>
<evidence type="ECO:0000313" key="1">
    <source>
        <dbReference type="EMBL" id="ETI30208.1"/>
    </source>
</evidence>
<reference evidence="1 2" key="1">
    <citation type="submission" date="2013-11" db="EMBL/GenBank/DDBJ databases">
        <title>The Genome Sequence of Phytophthora parasitica P1569.</title>
        <authorList>
            <consortium name="The Broad Institute Genomics Platform"/>
            <person name="Russ C."/>
            <person name="Tyler B."/>
            <person name="Panabieres F."/>
            <person name="Shan W."/>
            <person name="Tripathy S."/>
            <person name="Grunwald N."/>
            <person name="Machado M."/>
            <person name="Johnson C.S."/>
            <person name="Arredondo F."/>
            <person name="Hong C."/>
            <person name="Coffey M."/>
            <person name="Young S.K."/>
            <person name="Zeng Q."/>
            <person name="Gargeya S."/>
            <person name="Fitzgerald M."/>
            <person name="Abouelleil A."/>
            <person name="Alvarado L."/>
            <person name="Chapman S.B."/>
            <person name="Gainer-Dewar J."/>
            <person name="Goldberg J."/>
            <person name="Griggs A."/>
            <person name="Gujja S."/>
            <person name="Hansen M."/>
            <person name="Howarth C."/>
            <person name="Imamovic A."/>
            <person name="Ireland A."/>
            <person name="Larimer J."/>
            <person name="McCowan C."/>
            <person name="Murphy C."/>
            <person name="Pearson M."/>
            <person name="Poon T.W."/>
            <person name="Priest M."/>
            <person name="Roberts A."/>
            <person name="Saif S."/>
            <person name="Shea T."/>
            <person name="Sykes S."/>
            <person name="Wortman J."/>
            <person name="Nusbaum C."/>
            <person name="Birren B."/>
        </authorList>
    </citation>
    <scope>NUCLEOTIDE SEQUENCE [LARGE SCALE GENOMIC DNA]</scope>
    <source>
        <strain evidence="1 2">P1569</strain>
    </source>
</reference>
<accession>V9DV46</accession>
<gene>
    <name evidence="1" type="ORF">F443_22673</name>
</gene>
<sequence length="85" mass="9676">MKKENDDDIEGAQMNIDYNKITAINFIMIKKLKKHDTTATTGQSLVDRIHTCILQWGLDADSAGVMQERRGRVPSRDRLDEGTQQ</sequence>
<organism evidence="1 2">
    <name type="scientific">Phytophthora nicotianae P1569</name>
    <dbReference type="NCBI Taxonomy" id="1317065"/>
    <lineage>
        <taxon>Eukaryota</taxon>
        <taxon>Sar</taxon>
        <taxon>Stramenopiles</taxon>
        <taxon>Oomycota</taxon>
        <taxon>Peronosporomycetes</taxon>
        <taxon>Peronosporales</taxon>
        <taxon>Peronosporaceae</taxon>
        <taxon>Phytophthora</taxon>
    </lineage>
</organism>
<comment type="caution">
    <text evidence="1">The sequence shown here is derived from an EMBL/GenBank/DDBJ whole genome shotgun (WGS) entry which is preliminary data.</text>
</comment>
<protein>
    <submittedName>
        <fullName evidence="1">Uncharacterized protein</fullName>
    </submittedName>
</protein>
<dbReference type="AlphaFoldDB" id="V9DV46"/>
<dbReference type="EMBL" id="ANIZ01004338">
    <property type="protein sequence ID" value="ETI30208.1"/>
    <property type="molecule type" value="Genomic_DNA"/>
</dbReference>
<name>V9DV46_PHYNI</name>
<proteinExistence type="predicted"/>
<dbReference type="HOGENOM" id="CLU_2517512_0_0_1"/>